<feature type="transmembrane region" description="Helical" evidence="1">
    <location>
        <begin position="304"/>
        <end position="322"/>
    </location>
</feature>
<evidence type="ECO:0000256" key="1">
    <source>
        <dbReference type="SAM" id="Phobius"/>
    </source>
</evidence>
<organism evidence="2">
    <name type="scientific">bioreactor metagenome</name>
    <dbReference type="NCBI Taxonomy" id="1076179"/>
    <lineage>
        <taxon>unclassified sequences</taxon>
        <taxon>metagenomes</taxon>
        <taxon>ecological metagenomes</taxon>
    </lineage>
</organism>
<feature type="transmembrane region" description="Helical" evidence="1">
    <location>
        <begin position="87"/>
        <end position="115"/>
    </location>
</feature>
<reference evidence="2" key="1">
    <citation type="submission" date="2019-08" db="EMBL/GenBank/DDBJ databases">
        <authorList>
            <person name="Kucharzyk K."/>
            <person name="Murdoch R.W."/>
            <person name="Higgins S."/>
            <person name="Loffler F."/>
        </authorList>
    </citation>
    <scope>NUCLEOTIDE SEQUENCE</scope>
</reference>
<name>A0A644Z8F6_9ZZZZ</name>
<dbReference type="AlphaFoldDB" id="A0A644Z8F6"/>
<keyword evidence="1" id="KW-0812">Transmembrane</keyword>
<feature type="transmembrane region" description="Helical" evidence="1">
    <location>
        <begin position="55"/>
        <end position="75"/>
    </location>
</feature>
<proteinExistence type="predicted"/>
<feature type="transmembrane region" description="Helical" evidence="1">
    <location>
        <begin position="328"/>
        <end position="350"/>
    </location>
</feature>
<evidence type="ECO:0000313" key="2">
    <source>
        <dbReference type="EMBL" id="MPM36568.1"/>
    </source>
</evidence>
<keyword evidence="1" id="KW-0472">Membrane</keyword>
<gene>
    <name evidence="2" type="ORF">SDC9_83167</name>
</gene>
<feature type="transmembrane region" description="Helical" evidence="1">
    <location>
        <begin position="266"/>
        <end position="292"/>
    </location>
</feature>
<comment type="caution">
    <text evidence="2">The sequence shown here is derived from an EMBL/GenBank/DDBJ whole genome shotgun (WGS) entry which is preliminary data.</text>
</comment>
<feature type="transmembrane region" description="Helical" evidence="1">
    <location>
        <begin position="234"/>
        <end position="254"/>
    </location>
</feature>
<dbReference type="EMBL" id="VSSQ01007649">
    <property type="protein sequence ID" value="MPM36568.1"/>
    <property type="molecule type" value="Genomic_DNA"/>
</dbReference>
<accession>A0A644Z8F6</accession>
<sequence>MADFYNVAKYSSDGNPYFNEFRGSYPPISYVLMMILSKFAPYEELGAFDAGNTTMGLATSAYFMFFISGLFFLLLHSFAKGGRGVRFLLVSSFYISGIFIFTYERGNLVILSALFSTFYLFNYRSENALIRELAFFSLAFSAALKIYPAIFGILLFFEGRFKESLRLILYGILITLLPFIFLDHHIQNLPKLFENLEFASDYYLFMRYPRFGHYYFISVWNSSRPLRNLISGEFLHLVLTPLVHIIASIGITLANWNQYYWKKVAVLTLAVILLPVNSGLYCGIYMFPVIIMFFNQAEMNKRDWWYVILFLIFLNPIQIPVWKTNLNTIFVNVSAFLLALDIIITSISVFQERRVIRVFNAK</sequence>
<feature type="transmembrane region" description="Helical" evidence="1">
    <location>
        <begin position="135"/>
        <end position="157"/>
    </location>
</feature>
<feature type="transmembrane region" description="Helical" evidence="1">
    <location>
        <begin position="164"/>
        <end position="182"/>
    </location>
</feature>
<evidence type="ECO:0008006" key="3">
    <source>
        <dbReference type="Google" id="ProtNLM"/>
    </source>
</evidence>
<keyword evidence="1" id="KW-1133">Transmembrane helix</keyword>
<protein>
    <recommendedName>
        <fullName evidence="3">Glycosyltransferase RgtA/B/C/D-like domain-containing protein</fullName>
    </recommendedName>
</protein>